<accession>A0A481YRW1</accession>
<reference evidence="1" key="1">
    <citation type="journal article" date="2019" name="MBio">
        <title>Virus Genomes from Deep Sea Sediments Expand the Ocean Megavirome and Support Independent Origins of Viral Gigantism.</title>
        <authorList>
            <person name="Backstrom D."/>
            <person name="Yutin N."/>
            <person name="Jorgensen S.L."/>
            <person name="Dharamshi J."/>
            <person name="Homa F."/>
            <person name="Zaremba-Niedwiedzka K."/>
            <person name="Spang A."/>
            <person name="Wolf Y.I."/>
            <person name="Koonin E.V."/>
            <person name="Ettema T.J."/>
        </authorList>
    </citation>
    <scope>NUCLEOTIDE SEQUENCE</scope>
</reference>
<protein>
    <submittedName>
        <fullName evidence="1">Uncharacterized protein</fullName>
    </submittedName>
</protein>
<gene>
    <name evidence="1" type="ORF">LCDPAC02_03850</name>
</gene>
<dbReference type="EMBL" id="MK500306">
    <property type="protein sequence ID" value="QBK85186.1"/>
    <property type="molecule type" value="Genomic_DNA"/>
</dbReference>
<sequence>MLNDLKSNVIDFDLSKSVIDILEFKKYKLQINIFLYLETTIEEFKDFYIIILKH</sequence>
<organism evidence="1">
    <name type="scientific">Pithovirus LCDPAC02</name>
    <dbReference type="NCBI Taxonomy" id="2506601"/>
    <lineage>
        <taxon>Viruses</taxon>
        <taxon>Pithoviruses</taxon>
    </lineage>
</organism>
<name>A0A481YRW1_9VIRU</name>
<proteinExistence type="predicted"/>
<evidence type="ECO:0000313" key="1">
    <source>
        <dbReference type="EMBL" id="QBK85186.1"/>
    </source>
</evidence>